<sequence length="209" mass="24009">MAEVTVNDESSLNTQLIQPQKKTFKQRYEEFKNSNIKSLLNSVRWSNFMASTVTFIFLIFNFINKIFSLDVSGAIISGFCVIFTGILSLYELHMKRLNRTIRRNFGFLFTYIGRAIFVFFIATILLSLWNLITIIMAIVFFVLAFNNIIVIVFHPAFSTKEIKLYDDPTMIYSSGDNEIKSYMVKNPELAQKVLLGAAKLSSQFTVCLK</sequence>
<dbReference type="OMA" id="FLLYECR"/>
<dbReference type="GO" id="GO:0016020">
    <property type="term" value="C:membrane"/>
    <property type="evidence" value="ECO:0007669"/>
    <property type="project" value="UniProtKB-SubCell"/>
</dbReference>
<feature type="transmembrane region" description="Helical" evidence="5">
    <location>
        <begin position="75"/>
        <end position="93"/>
    </location>
</feature>
<evidence type="ECO:0000256" key="3">
    <source>
        <dbReference type="ARBA" id="ARBA00022989"/>
    </source>
</evidence>
<organism evidence="6">
    <name type="scientific">Blastocystis hominis</name>
    <dbReference type="NCBI Taxonomy" id="12968"/>
    <lineage>
        <taxon>Eukaryota</taxon>
        <taxon>Sar</taxon>
        <taxon>Stramenopiles</taxon>
        <taxon>Bigyra</taxon>
        <taxon>Opalozoa</taxon>
        <taxon>Opalinata</taxon>
        <taxon>Blastocystidae</taxon>
        <taxon>Blastocystis</taxon>
    </lineage>
</organism>
<comment type="subcellular location">
    <subcellularLocation>
        <location evidence="1">Membrane</location>
        <topology evidence="1">Multi-pass membrane protein</topology>
    </subcellularLocation>
</comment>
<accession>D8M6D9</accession>
<evidence type="ECO:0000256" key="2">
    <source>
        <dbReference type="ARBA" id="ARBA00022692"/>
    </source>
</evidence>
<gene>
    <name evidence="6" type="ORF">GSBLH_T00003520001</name>
</gene>
<feature type="transmembrane region" description="Helical" evidence="5">
    <location>
        <begin position="45"/>
        <end position="63"/>
    </location>
</feature>
<dbReference type="OrthoDB" id="202910at2759"/>
<dbReference type="PANTHER" id="PTHR38894:SF1">
    <property type="entry name" value="TRANSMEMBRANE PROTEIN"/>
    <property type="match status" value="1"/>
</dbReference>
<feature type="transmembrane region" description="Helical" evidence="5">
    <location>
        <begin position="131"/>
        <end position="153"/>
    </location>
</feature>
<dbReference type="RefSeq" id="XP_012897740.1">
    <property type="nucleotide sequence ID" value="XM_013042286.1"/>
</dbReference>
<dbReference type="Proteomes" id="UP000008312">
    <property type="component" value="Unassembled WGS sequence"/>
</dbReference>
<reference evidence="6" key="1">
    <citation type="submission" date="2010-02" db="EMBL/GenBank/DDBJ databases">
        <title>Sequencing and annotation of the Blastocystis hominis genome.</title>
        <authorList>
            <person name="Wincker P."/>
        </authorList>
    </citation>
    <scope>NUCLEOTIDE SEQUENCE</scope>
    <source>
        <strain evidence="6">Singapore isolate B</strain>
    </source>
</reference>
<proteinExistence type="predicted"/>
<dbReference type="InParanoid" id="D8M6D9"/>
<keyword evidence="4 5" id="KW-0472">Membrane</keyword>
<dbReference type="AlphaFoldDB" id="D8M6D9"/>
<dbReference type="InterPro" id="IPR013714">
    <property type="entry name" value="Golgi_TVP15"/>
</dbReference>
<protein>
    <submittedName>
        <fullName evidence="6">Uncharacterized protein</fullName>
    </submittedName>
</protein>
<evidence type="ECO:0000313" key="7">
    <source>
        <dbReference type="Proteomes" id="UP000008312"/>
    </source>
</evidence>
<name>D8M6D9_BLAHO</name>
<evidence type="ECO:0000313" key="6">
    <source>
        <dbReference type="EMBL" id="CBK23692.2"/>
    </source>
</evidence>
<evidence type="ECO:0000256" key="5">
    <source>
        <dbReference type="SAM" id="Phobius"/>
    </source>
</evidence>
<keyword evidence="7" id="KW-1185">Reference proteome</keyword>
<dbReference type="PANTHER" id="PTHR38894">
    <property type="entry name" value="TRANSMEMBRANE PROTEIN"/>
    <property type="match status" value="1"/>
</dbReference>
<evidence type="ECO:0000256" key="4">
    <source>
        <dbReference type="ARBA" id="ARBA00023136"/>
    </source>
</evidence>
<evidence type="ECO:0000256" key="1">
    <source>
        <dbReference type="ARBA" id="ARBA00004141"/>
    </source>
</evidence>
<dbReference type="GeneID" id="24920615"/>
<keyword evidence="2 5" id="KW-0812">Transmembrane</keyword>
<dbReference type="Pfam" id="PF08507">
    <property type="entry name" value="COPI_assoc"/>
    <property type="match status" value="1"/>
</dbReference>
<keyword evidence="3 5" id="KW-1133">Transmembrane helix</keyword>
<feature type="transmembrane region" description="Helical" evidence="5">
    <location>
        <begin position="105"/>
        <end position="125"/>
    </location>
</feature>
<dbReference type="EMBL" id="FN668661">
    <property type="protein sequence ID" value="CBK23692.2"/>
    <property type="molecule type" value="Genomic_DNA"/>
</dbReference>